<evidence type="ECO:0000313" key="4">
    <source>
        <dbReference type="Proteomes" id="UP000046090"/>
    </source>
</evidence>
<proteinExistence type="predicted"/>
<dbReference type="EMBL" id="CDMK01000001">
    <property type="protein sequence ID" value="CRI34476.1"/>
    <property type="molecule type" value="Genomic_DNA"/>
</dbReference>
<evidence type="ECO:0000256" key="1">
    <source>
        <dbReference type="SAM" id="MobiDB-lite"/>
    </source>
</evidence>
<feature type="signal peptide" evidence="2">
    <location>
        <begin position="1"/>
        <end position="17"/>
    </location>
</feature>
<reference evidence="4" key="1">
    <citation type="submission" date="2014-12" db="EMBL/GenBank/DDBJ databases">
        <authorList>
            <person name="Smet A."/>
        </authorList>
    </citation>
    <scope>NUCLEOTIDE SEQUENCE [LARGE SCALE GENOMIC DNA]</scope>
</reference>
<feature type="region of interest" description="Disordered" evidence="1">
    <location>
        <begin position="173"/>
        <end position="197"/>
    </location>
</feature>
<gene>
    <name evidence="3" type="ORF">HHE01_13220</name>
</gene>
<dbReference type="Proteomes" id="UP000046090">
    <property type="component" value="Unassembled WGS sequence"/>
</dbReference>
<keyword evidence="4" id="KW-1185">Reference proteome</keyword>
<dbReference type="GeneID" id="76197023"/>
<feature type="compositionally biased region" description="Low complexity" evidence="1">
    <location>
        <begin position="184"/>
        <end position="196"/>
    </location>
</feature>
<feature type="chain" id="PRO_5013456535" description="Periplasmic protein" evidence="2">
    <location>
        <begin position="18"/>
        <end position="309"/>
    </location>
</feature>
<dbReference type="RefSeq" id="WP_015106574.1">
    <property type="nucleotide sequence ID" value="NZ_CDMI01000062.1"/>
</dbReference>
<accession>A0A0K2Y5N4</accession>
<name>A0A0K2Y5N4_HELHE</name>
<dbReference type="OrthoDB" id="5326939at2"/>
<dbReference type="AlphaFoldDB" id="A0A0K2Y5N4"/>
<evidence type="ECO:0000256" key="2">
    <source>
        <dbReference type="SAM" id="SignalP"/>
    </source>
</evidence>
<protein>
    <recommendedName>
        <fullName evidence="5">Periplasmic protein</fullName>
    </recommendedName>
</protein>
<evidence type="ECO:0000313" key="3">
    <source>
        <dbReference type="EMBL" id="CRI34476.1"/>
    </source>
</evidence>
<organism evidence="3 4">
    <name type="scientific">Helicobacter heilmannii</name>
    <dbReference type="NCBI Taxonomy" id="35817"/>
    <lineage>
        <taxon>Bacteria</taxon>
        <taxon>Pseudomonadati</taxon>
        <taxon>Campylobacterota</taxon>
        <taxon>Epsilonproteobacteria</taxon>
        <taxon>Campylobacterales</taxon>
        <taxon>Helicobacteraceae</taxon>
        <taxon>Helicobacter</taxon>
    </lineage>
</organism>
<keyword evidence="2" id="KW-0732">Signal</keyword>
<sequence length="309" mass="34042">MPRFLFALICCALSLHASPTPTIKTWLQEFLNAQKPEQLAHFSTSHLEFAPYTLIGALAQVPSKKGACVGVLYQGQLFKGFCVRGFNSLKLSKEQGKLRLELVNSTPATPTMAPKDTGYTLSFALKHGTFYLTSLAPLNQSTTYETTAPIYAMGAINDKLLATLSTPATPTYASPKEFAPTLPRAPQSPSAQAPRSTKLGDYTISTTHSPKEQCVQIQKFQRPRGRFCIQGTGFVDFSAHDPYVELHFKPANAPAIALNFESFGGDLELKRYAQGGQVFYNQSTNDPHNTYPIRLSTLTPKFLENLRLK</sequence>
<dbReference type="STRING" id="1216962.BN341_7730"/>
<evidence type="ECO:0008006" key="5">
    <source>
        <dbReference type="Google" id="ProtNLM"/>
    </source>
</evidence>